<evidence type="ECO:0000256" key="1">
    <source>
        <dbReference type="SAM" id="MobiDB-lite"/>
    </source>
</evidence>
<gene>
    <name evidence="2" type="ORF">T4C_13201</name>
</gene>
<organism evidence="2 3">
    <name type="scientific">Trichinella pseudospiralis</name>
    <name type="common">Parasitic roundworm</name>
    <dbReference type="NCBI Taxonomy" id="6337"/>
    <lineage>
        <taxon>Eukaryota</taxon>
        <taxon>Metazoa</taxon>
        <taxon>Ecdysozoa</taxon>
        <taxon>Nematoda</taxon>
        <taxon>Enoplea</taxon>
        <taxon>Dorylaimia</taxon>
        <taxon>Trichinellida</taxon>
        <taxon>Trichinellidae</taxon>
        <taxon>Trichinella</taxon>
    </lineage>
</organism>
<comment type="caution">
    <text evidence="2">The sequence shown here is derived from an EMBL/GenBank/DDBJ whole genome shotgun (WGS) entry which is preliminary data.</text>
</comment>
<feature type="region of interest" description="Disordered" evidence="1">
    <location>
        <begin position="43"/>
        <end position="70"/>
    </location>
</feature>
<dbReference type="EMBL" id="JYDV01000037">
    <property type="protein sequence ID" value="KRZ39283.1"/>
    <property type="molecule type" value="Genomic_DNA"/>
</dbReference>
<dbReference type="Proteomes" id="UP000054826">
    <property type="component" value="Unassembled WGS sequence"/>
</dbReference>
<evidence type="ECO:0000313" key="3">
    <source>
        <dbReference type="Proteomes" id="UP000054826"/>
    </source>
</evidence>
<name>A0A0V1JWA7_TRIPS</name>
<protein>
    <submittedName>
        <fullName evidence="2">Uncharacterized protein</fullName>
    </submittedName>
</protein>
<reference evidence="2 3" key="1">
    <citation type="submission" date="2015-01" db="EMBL/GenBank/DDBJ databases">
        <title>Evolution of Trichinella species and genotypes.</title>
        <authorList>
            <person name="Korhonen P.K."/>
            <person name="Edoardo P."/>
            <person name="Giuseppe L.R."/>
            <person name="Gasser R.B."/>
        </authorList>
    </citation>
    <scope>NUCLEOTIDE SEQUENCE [LARGE SCALE GENOMIC DNA]</scope>
    <source>
        <strain evidence="2">ISS176</strain>
    </source>
</reference>
<dbReference type="AlphaFoldDB" id="A0A0V1JWA7"/>
<proteinExistence type="predicted"/>
<sequence length="70" mass="8031">MTNHKVIEPLCGPWSSPIFLVKKGRFVLFLRRLPKIKSLHKKRCPTTAENRGDLRNTQPSNMVLHIGHGE</sequence>
<accession>A0A0V1JWA7</accession>
<evidence type="ECO:0000313" key="2">
    <source>
        <dbReference type="EMBL" id="KRZ39283.1"/>
    </source>
</evidence>